<dbReference type="Pfam" id="PF22765">
    <property type="entry name" value="DUF7010"/>
    <property type="match status" value="1"/>
</dbReference>
<dbReference type="RefSeq" id="WP_330930460.1">
    <property type="nucleotide sequence ID" value="NZ_CP119075.1"/>
</dbReference>
<sequence>MYNPTSALSLEVQWQQFAASRFNTMPIAGTMAWSIIGIASLVLPPHFANLVIFIATGSIFYLALGLAKITGEDLLGKKRPGNFFDRIFLSCVFMACLVYAIAIPFFFIDRSSLPLTVGILTGLMWIPFSIIVRHWVGLFHGITRTALIVVAWYLIPEYRTAAISAIIVGVYAITLVVLRQRHRAFHAAAAQP</sequence>
<accession>A0AAE9ZWE9</accession>
<keyword evidence="1" id="KW-1133">Transmembrane helix</keyword>
<protein>
    <submittedName>
        <fullName evidence="2">Uncharacterized protein</fullName>
    </submittedName>
</protein>
<dbReference type="EMBL" id="CP119075">
    <property type="protein sequence ID" value="WED63758.1"/>
    <property type="molecule type" value="Genomic_DNA"/>
</dbReference>
<dbReference type="Proteomes" id="UP001218638">
    <property type="component" value="Chromosome"/>
</dbReference>
<evidence type="ECO:0000256" key="1">
    <source>
        <dbReference type="SAM" id="Phobius"/>
    </source>
</evidence>
<feature type="transmembrane region" description="Helical" evidence="1">
    <location>
        <begin position="138"/>
        <end position="155"/>
    </location>
</feature>
<dbReference type="KEGG" id="slom:PXH66_15585"/>
<reference evidence="2" key="1">
    <citation type="submission" date="2023-03" db="EMBL/GenBank/DDBJ databases">
        <title>Lomoglobus Profundus gen. nov., sp. nov., a novel member of the phylum Verrucomicrobia, isolated from deep-marine sediment of South China Sea.</title>
        <authorList>
            <person name="Ahmad T."/>
            <person name="Ishaq S.E."/>
            <person name="Wang F."/>
        </authorList>
    </citation>
    <scope>NUCLEOTIDE SEQUENCE</scope>
    <source>
        <strain evidence="2">LMO-M01</strain>
    </source>
</reference>
<feature type="transmembrane region" description="Helical" evidence="1">
    <location>
        <begin position="47"/>
        <end position="67"/>
    </location>
</feature>
<dbReference type="AlphaFoldDB" id="A0AAE9ZWE9"/>
<proteinExistence type="predicted"/>
<keyword evidence="3" id="KW-1185">Reference proteome</keyword>
<name>A0AAE9ZWE9_9BACT</name>
<feature type="transmembrane region" description="Helical" evidence="1">
    <location>
        <begin position="22"/>
        <end position="41"/>
    </location>
</feature>
<dbReference type="InterPro" id="IPR053824">
    <property type="entry name" value="DUF7010"/>
</dbReference>
<keyword evidence="1" id="KW-0472">Membrane</keyword>
<evidence type="ECO:0000313" key="3">
    <source>
        <dbReference type="Proteomes" id="UP001218638"/>
    </source>
</evidence>
<organism evidence="2 3">
    <name type="scientific">Synoicihabitans lomoniglobus</name>
    <dbReference type="NCBI Taxonomy" id="2909285"/>
    <lineage>
        <taxon>Bacteria</taxon>
        <taxon>Pseudomonadati</taxon>
        <taxon>Verrucomicrobiota</taxon>
        <taxon>Opitutia</taxon>
        <taxon>Opitutales</taxon>
        <taxon>Opitutaceae</taxon>
        <taxon>Synoicihabitans</taxon>
    </lineage>
</organism>
<gene>
    <name evidence="2" type="ORF">PXH66_15585</name>
</gene>
<feature type="transmembrane region" description="Helical" evidence="1">
    <location>
        <begin position="161"/>
        <end position="178"/>
    </location>
</feature>
<evidence type="ECO:0000313" key="2">
    <source>
        <dbReference type="EMBL" id="WED63758.1"/>
    </source>
</evidence>
<keyword evidence="1" id="KW-0812">Transmembrane</keyword>
<feature type="transmembrane region" description="Helical" evidence="1">
    <location>
        <begin position="113"/>
        <end position="131"/>
    </location>
</feature>
<feature type="transmembrane region" description="Helical" evidence="1">
    <location>
        <begin position="87"/>
        <end position="107"/>
    </location>
</feature>